<dbReference type="EMBL" id="MCFK01009378">
    <property type="protein sequence ID" value="RKF54927.1"/>
    <property type="molecule type" value="Genomic_DNA"/>
</dbReference>
<dbReference type="Gene3D" id="2.60.40.790">
    <property type="match status" value="1"/>
</dbReference>
<dbReference type="AlphaFoldDB" id="A0A420HBW9"/>
<feature type="compositionally biased region" description="Polar residues" evidence="2">
    <location>
        <begin position="168"/>
        <end position="180"/>
    </location>
</feature>
<feature type="region of interest" description="Disordered" evidence="2">
    <location>
        <begin position="282"/>
        <end position="318"/>
    </location>
</feature>
<evidence type="ECO:0000259" key="4">
    <source>
        <dbReference type="PROSITE" id="PS51203"/>
    </source>
</evidence>
<organism evidence="5 6">
    <name type="scientific">Erysiphe neolycopersici</name>
    <dbReference type="NCBI Taxonomy" id="212602"/>
    <lineage>
        <taxon>Eukaryota</taxon>
        <taxon>Fungi</taxon>
        <taxon>Dikarya</taxon>
        <taxon>Ascomycota</taxon>
        <taxon>Pezizomycotina</taxon>
        <taxon>Leotiomycetes</taxon>
        <taxon>Erysiphales</taxon>
        <taxon>Erysiphaceae</taxon>
        <taxon>Erysiphe</taxon>
    </lineage>
</organism>
<dbReference type="Pfam" id="PF05002">
    <property type="entry name" value="SGS"/>
    <property type="match status" value="1"/>
</dbReference>
<evidence type="ECO:0000256" key="2">
    <source>
        <dbReference type="SAM" id="MobiDB-lite"/>
    </source>
</evidence>
<dbReference type="GO" id="GO:0051087">
    <property type="term" value="F:protein-folding chaperone binding"/>
    <property type="evidence" value="ECO:0007669"/>
    <property type="project" value="InterPro"/>
</dbReference>
<feature type="domain" description="CS" evidence="4">
    <location>
        <begin position="180"/>
        <end position="272"/>
    </location>
</feature>
<dbReference type="PROSITE" id="PS51048">
    <property type="entry name" value="SGS"/>
    <property type="match status" value="1"/>
</dbReference>
<feature type="domain" description="SGS" evidence="3">
    <location>
        <begin position="304"/>
        <end position="391"/>
    </location>
</feature>
<dbReference type="SUPFAM" id="SSF49764">
    <property type="entry name" value="HSP20-like chaperones"/>
    <property type="match status" value="1"/>
</dbReference>
<dbReference type="InterPro" id="IPR007052">
    <property type="entry name" value="CS_dom"/>
</dbReference>
<comment type="caution">
    <text evidence="5">The sequence shown here is derived from an EMBL/GenBank/DDBJ whole genome shotgun (WGS) entry which is preliminary data.</text>
</comment>
<dbReference type="Proteomes" id="UP000286134">
    <property type="component" value="Unassembled WGS sequence"/>
</dbReference>
<proteinExistence type="inferred from homology"/>
<sequence length="391" mass="43628">MSGAAIKGKTSLEQGDYASAIQYLSEALNTSKAPNWLLQRSTAYHRIGQHDNALRDANKALHIAIKRGKRELIAESHHRRGIVYHGLKQYGNARMCFYWARKYNEKLPGLTMWLSKVTANYEANGSEQADSNVITVKEVPDVVEEAEQKVEPALSSSSENEKDKSKNGVSTECTNSTHPSSKIRHEWYQSKNTVTVNILAKSVPKDTITVDIQERSLDVSFTTTSVHNTCKFSFDPLFSNIDISKSGYRITPHKIEVTLHKCNPGLKWPNLQLSEPIPIDESTESAQDKRGDSGNIKIQSQAPVYPTSSKSGPKNWDTVVGKEAEDDVDADGPDAFFKMLYKNADPDTKRAMIKSYQESNGTSLSTQWSDVGSRKFEIVPPEGVEVKKWDT</sequence>
<comment type="similarity">
    <text evidence="1">Belongs to the SGT1 family.</text>
</comment>
<evidence type="ECO:0000313" key="6">
    <source>
        <dbReference type="Proteomes" id="UP000286134"/>
    </source>
</evidence>
<gene>
    <name evidence="5" type="ORF">OnM2_093007</name>
</gene>
<evidence type="ECO:0000259" key="3">
    <source>
        <dbReference type="PROSITE" id="PS51048"/>
    </source>
</evidence>
<dbReference type="InterPro" id="IPR011990">
    <property type="entry name" value="TPR-like_helical_dom_sf"/>
</dbReference>
<dbReference type="InterPro" id="IPR044563">
    <property type="entry name" value="Sgt1-like"/>
</dbReference>
<dbReference type="CDD" id="cd06466">
    <property type="entry name" value="p23_CS_SGT1_like"/>
    <property type="match status" value="1"/>
</dbReference>
<keyword evidence="6" id="KW-1185">Reference proteome</keyword>
<dbReference type="SMART" id="SM00028">
    <property type="entry name" value="TPR"/>
    <property type="match status" value="2"/>
</dbReference>
<dbReference type="Gene3D" id="1.25.40.10">
    <property type="entry name" value="Tetratricopeptide repeat domain"/>
    <property type="match status" value="1"/>
</dbReference>
<feature type="compositionally biased region" description="Polar residues" evidence="2">
    <location>
        <begin position="296"/>
        <end position="312"/>
    </location>
</feature>
<dbReference type="STRING" id="212602.A0A420HBW9"/>
<protein>
    <submittedName>
        <fullName evidence="5">Glucose-insensitive transcription protein 7</fullName>
    </submittedName>
</protein>
<dbReference type="Pfam" id="PF04969">
    <property type="entry name" value="CS"/>
    <property type="match status" value="1"/>
</dbReference>
<dbReference type="InterPro" id="IPR019734">
    <property type="entry name" value="TPR_rpt"/>
</dbReference>
<dbReference type="InterPro" id="IPR007699">
    <property type="entry name" value="SGS_dom"/>
</dbReference>
<reference evidence="5 6" key="1">
    <citation type="journal article" date="2018" name="BMC Genomics">
        <title>Comparative genome analyses reveal sequence features reflecting distinct modes of host-adaptation between dicot and monocot powdery mildew.</title>
        <authorList>
            <person name="Wu Y."/>
            <person name="Ma X."/>
            <person name="Pan Z."/>
            <person name="Kale S.D."/>
            <person name="Song Y."/>
            <person name="King H."/>
            <person name="Zhang Q."/>
            <person name="Presley C."/>
            <person name="Deng X."/>
            <person name="Wei C.I."/>
            <person name="Xiao S."/>
        </authorList>
    </citation>
    <scope>NUCLEOTIDE SEQUENCE [LARGE SCALE GENOMIC DNA]</scope>
    <source>
        <strain evidence="5">UMSG2</strain>
    </source>
</reference>
<dbReference type="PROSITE" id="PS51203">
    <property type="entry name" value="CS"/>
    <property type="match status" value="1"/>
</dbReference>
<evidence type="ECO:0000313" key="5">
    <source>
        <dbReference type="EMBL" id="RKF54927.1"/>
    </source>
</evidence>
<dbReference type="PANTHER" id="PTHR45862">
    <property type="entry name" value="PROTEIN SGT1 HOMOLOG"/>
    <property type="match status" value="1"/>
</dbReference>
<feature type="region of interest" description="Disordered" evidence="2">
    <location>
        <begin position="145"/>
        <end position="185"/>
    </location>
</feature>
<dbReference type="InterPro" id="IPR008978">
    <property type="entry name" value="HSP20-like_chaperone"/>
</dbReference>
<evidence type="ECO:0000256" key="1">
    <source>
        <dbReference type="ARBA" id="ARBA00008509"/>
    </source>
</evidence>
<name>A0A420HBW9_9PEZI</name>
<accession>A0A420HBW9</accession>
<dbReference type="SUPFAM" id="SSF48452">
    <property type="entry name" value="TPR-like"/>
    <property type="match status" value="1"/>
</dbReference>
<dbReference type="OrthoDB" id="1898560at2759"/>